<dbReference type="PANTHER" id="PTHR11266">
    <property type="entry name" value="PEROXISOMAL MEMBRANE PROTEIN 2, PXMP2 MPV17"/>
    <property type="match status" value="1"/>
</dbReference>
<dbReference type="OrthoDB" id="430207at2759"/>
<keyword evidence="3" id="KW-0812">Transmembrane</keyword>
<comment type="subcellular location">
    <subcellularLocation>
        <location evidence="1">Membrane</location>
        <topology evidence="1">Multi-pass membrane protein</topology>
    </subcellularLocation>
</comment>
<accession>A0A2R5G553</accession>
<evidence type="ECO:0000313" key="8">
    <source>
        <dbReference type="Proteomes" id="UP000241890"/>
    </source>
</evidence>
<keyword evidence="4" id="KW-1133">Transmembrane helix</keyword>
<evidence type="ECO:0000313" key="7">
    <source>
        <dbReference type="EMBL" id="GBG26162.1"/>
    </source>
</evidence>
<dbReference type="InParanoid" id="A0A2R5G553"/>
<reference evidence="7 8" key="1">
    <citation type="submission" date="2017-12" db="EMBL/GenBank/DDBJ databases">
        <title>Sequencing, de novo assembly and annotation of complete genome of a new Thraustochytrid species, strain FCC1311.</title>
        <authorList>
            <person name="Sedici K."/>
            <person name="Godart F."/>
            <person name="Aiese Cigliano R."/>
            <person name="Sanseverino W."/>
            <person name="Barakat M."/>
            <person name="Ortet P."/>
            <person name="Marechal E."/>
            <person name="Cagnac O."/>
            <person name="Amato A."/>
        </authorList>
    </citation>
    <scope>NUCLEOTIDE SEQUENCE [LARGE SCALE GENOMIC DNA]</scope>
</reference>
<dbReference type="AlphaFoldDB" id="A0A2R5G553"/>
<keyword evidence="5" id="KW-0472">Membrane</keyword>
<dbReference type="Pfam" id="PF04117">
    <property type="entry name" value="Mpv17_PMP22"/>
    <property type="match status" value="1"/>
</dbReference>
<name>A0A2R5G553_9STRA</name>
<organism evidence="7 8">
    <name type="scientific">Hondaea fermentalgiana</name>
    <dbReference type="NCBI Taxonomy" id="2315210"/>
    <lineage>
        <taxon>Eukaryota</taxon>
        <taxon>Sar</taxon>
        <taxon>Stramenopiles</taxon>
        <taxon>Bigyra</taxon>
        <taxon>Labyrinthulomycetes</taxon>
        <taxon>Thraustochytrida</taxon>
        <taxon>Thraustochytriidae</taxon>
        <taxon>Hondaea</taxon>
    </lineage>
</organism>
<protein>
    <submittedName>
        <fullName evidence="7">Mpv17-like protein 2</fullName>
    </submittedName>
</protein>
<gene>
    <name evidence="7" type="ORF">FCC1311_023822</name>
</gene>
<dbReference type="Proteomes" id="UP000241890">
    <property type="component" value="Unassembled WGS sequence"/>
</dbReference>
<sequence length="216" mass="24001">MLAIRPAIARYNKLLVDRPVITNAVTAGLLGMTGDAVCQFGIEGKTLATFDTNRMLSMATFSAFYSRVNFKLFQLYPRILPAVVKRKPLGEGVASSLIDNLVHSPLLYLPTFFLWTGAVEGKTISRSMEDMCEQFSTIMQSLLLIWLPVNTFTFSVVPQSQRVCFVAVANLVWNIVLDHLHHHGAPDFDFKKWLDLPSISFEIPSDIPVSPAVALA</sequence>
<dbReference type="EMBL" id="BEYU01000019">
    <property type="protein sequence ID" value="GBG26162.1"/>
    <property type="molecule type" value="Genomic_DNA"/>
</dbReference>
<dbReference type="GO" id="GO:0005737">
    <property type="term" value="C:cytoplasm"/>
    <property type="evidence" value="ECO:0007669"/>
    <property type="project" value="TreeGrafter"/>
</dbReference>
<dbReference type="GO" id="GO:0016020">
    <property type="term" value="C:membrane"/>
    <property type="evidence" value="ECO:0007669"/>
    <property type="project" value="UniProtKB-SubCell"/>
</dbReference>
<comment type="caution">
    <text evidence="7">The sequence shown here is derived from an EMBL/GenBank/DDBJ whole genome shotgun (WGS) entry which is preliminary data.</text>
</comment>
<evidence type="ECO:0000256" key="2">
    <source>
        <dbReference type="ARBA" id="ARBA00006824"/>
    </source>
</evidence>
<evidence type="ECO:0000256" key="4">
    <source>
        <dbReference type="ARBA" id="ARBA00022989"/>
    </source>
</evidence>
<dbReference type="PANTHER" id="PTHR11266:SF17">
    <property type="entry name" value="PROTEIN MPV17"/>
    <property type="match status" value="1"/>
</dbReference>
<evidence type="ECO:0000256" key="5">
    <source>
        <dbReference type="ARBA" id="ARBA00023136"/>
    </source>
</evidence>
<dbReference type="InterPro" id="IPR007248">
    <property type="entry name" value="Mpv17_PMP22"/>
</dbReference>
<evidence type="ECO:0000256" key="1">
    <source>
        <dbReference type="ARBA" id="ARBA00004141"/>
    </source>
</evidence>
<evidence type="ECO:0000256" key="3">
    <source>
        <dbReference type="ARBA" id="ARBA00022692"/>
    </source>
</evidence>
<keyword evidence="8" id="KW-1185">Reference proteome</keyword>
<proteinExistence type="inferred from homology"/>
<comment type="similarity">
    <text evidence="2 6">Belongs to the peroxisomal membrane protein PXMP2/4 family.</text>
</comment>
<evidence type="ECO:0000256" key="6">
    <source>
        <dbReference type="RuleBase" id="RU363053"/>
    </source>
</evidence>